<keyword evidence="3" id="KW-1185">Reference proteome</keyword>
<evidence type="ECO:0000313" key="3">
    <source>
        <dbReference type="Proteomes" id="UP001145069"/>
    </source>
</evidence>
<evidence type="ECO:0000313" key="2">
    <source>
        <dbReference type="EMBL" id="MDC3417183.1"/>
    </source>
</evidence>
<dbReference type="Proteomes" id="UP001145069">
    <property type="component" value="Unassembled WGS sequence"/>
</dbReference>
<organism evidence="2 3">
    <name type="scientific">Aquibacillus salsiterrae</name>
    <dbReference type="NCBI Taxonomy" id="2950439"/>
    <lineage>
        <taxon>Bacteria</taxon>
        <taxon>Bacillati</taxon>
        <taxon>Bacillota</taxon>
        <taxon>Bacilli</taxon>
        <taxon>Bacillales</taxon>
        <taxon>Bacillaceae</taxon>
        <taxon>Aquibacillus</taxon>
    </lineage>
</organism>
<dbReference type="EMBL" id="JAMQKC010000007">
    <property type="protein sequence ID" value="MDC3417183.1"/>
    <property type="molecule type" value="Genomic_DNA"/>
</dbReference>
<comment type="caution">
    <text evidence="2">The sequence shown here is derived from an EMBL/GenBank/DDBJ whole genome shotgun (WGS) entry which is preliminary data.</text>
</comment>
<gene>
    <name evidence="2" type="ORF">NC799_09690</name>
</gene>
<feature type="compositionally biased region" description="Basic and acidic residues" evidence="1">
    <location>
        <begin position="56"/>
        <end position="66"/>
    </location>
</feature>
<protein>
    <submittedName>
        <fullName evidence="2">Uncharacterized protein</fullName>
    </submittedName>
</protein>
<proteinExistence type="predicted"/>
<sequence length="89" mass="10891">MGYILPIFNFQYNDYHNRSYQPKYNPYQINRIHPSQLTMSYPNEDNRVYQQIKTDKRAIKDSRDDSSEVMTMNELGEHPEKGRYYDRYI</sequence>
<name>A0A9X3WEE0_9BACI</name>
<feature type="region of interest" description="Disordered" evidence="1">
    <location>
        <begin position="56"/>
        <end position="75"/>
    </location>
</feature>
<accession>A0A9X3WEE0</accession>
<dbReference type="AlphaFoldDB" id="A0A9X3WEE0"/>
<reference evidence="2" key="1">
    <citation type="submission" date="2022-06" db="EMBL/GenBank/DDBJ databases">
        <title>Aquibacillus sp. a new bacterium isolated from soil saline samples.</title>
        <authorList>
            <person name="Galisteo C."/>
            <person name="De La Haba R."/>
            <person name="Sanchez-Porro C."/>
            <person name="Ventosa A."/>
        </authorList>
    </citation>
    <scope>NUCLEOTIDE SEQUENCE</scope>
    <source>
        <strain evidence="2">3ASR75-54</strain>
    </source>
</reference>
<dbReference type="RefSeq" id="WP_272446252.1">
    <property type="nucleotide sequence ID" value="NZ_JAMQKC010000007.1"/>
</dbReference>
<evidence type="ECO:0000256" key="1">
    <source>
        <dbReference type="SAM" id="MobiDB-lite"/>
    </source>
</evidence>